<feature type="signal peptide" evidence="1">
    <location>
        <begin position="1"/>
        <end position="22"/>
    </location>
</feature>
<feature type="chain" id="PRO_5020575478" evidence="1">
    <location>
        <begin position="23"/>
        <end position="247"/>
    </location>
</feature>
<evidence type="ECO:0000313" key="3">
    <source>
        <dbReference type="Proteomes" id="UP000294847"/>
    </source>
</evidence>
<evidence type="ECO:0000256" key="1">
    <source>
        <dbReference type="SAM" id="SignalP"/>
    </source>
</evidence>
<evidence type="ECO:0000313" key="2">
    <source>
        <dbReference type="EMBL" id="QBZ58595.1"/>
    </source>
</evidence>
<dbReference type="AlphaFoldDB" id="A0A4V1C644"/>
<gene>
    <name evidence="2" type="ORF">PoMZ_03551</name>
</gene>
<dbReference type="EMBL" id="CP034206">
    <property type="protein sequence ID" value="QBZ58595.1"/>
    <property type="molecule type" value="Genomic_DNA"/>
</dbReference>
<organism evidence="2 3">
    <name type="scientific">Pyricularia oryzae</name>
    <name type="common">Rice blast fungus</name>
    <name type="synonym">Magnaporthe oryzae</name>
    <dbReference type="NCBI Taxonomy" id="318829"/>
    <lineage>
        <taxon>Eukaryota</taxon>
        <taxon>Fungi</taxon>
        <taxon>Dikarya</taxon>
        <taxon>Ascomycota</taxon>
        <taxon>Pezizomycotina</taxon>
        <taxon>Sordariomycetes</taxon>
        <taxon>Sordariomycetidae</taxon>
        <taxon>Magnaporthales</taxon>
        <taxon>Pyriculariaceae</taxon>
        <taxon>Pyricularia</taxon>
    </lineage>
</organism>
<protein>
    <submittedName>
        <fullName evidence="2">Uncharacterized protein</fullName>
    </submittedName>
</protein>
<reference evidence="2 3" key="1">
    <citation type="journal article" date="2019" name="Mol. Biol. Evol.">
        <title>Blast fungal genomes show frequent chromosomal changes, gene gains and losses, and effector gene turnover.</title>
        <authorList>
            <person name="Gomez Luciano L.B."/>
            <person name="Jason Tsai I."/>
            <person name="Chuma I."/>
            <person name="Tosa Y."/>
            <person name="Chen Y.H."/>
            <person name="Li J.Y."/>
            <person name="Li M.Y."/>
            <person name="Jade Lu M.Y."/>
            <person name="Nakayashiki H."/>
            <person name="Li W.H."/>
        </authorList>
    </citation>
    <scope>NUCLEOTIDE SEQUENCE [LARGE SCALE GENOMIC DNA]</scope>
    <source>
        <strain evidence="2">MZ5-1-6</strain>
    </source>
</reference>
<proteinExistence type="predicted"/>
<accession>A0A4V1C644</accession>
<sequence>MAPSSNLLLSFFFLLCFPFCSLVNPGRTVWAPPQIRGATRLHACWDSAEHVVPGARRARLHRKYLPIWLGWWTERWDYLYAWLYFLWWGAGQWWEHAARGWGCVSIECRLVYIQLGRPAVPLPLFPATARDGKELRGLTAEGLLEREKVRKNRLGKVLDFVPNYIHPNASKGKCASRPSDLVHAGFWSRKQAFLLVIIDVLQQAPGLGNLPGDHCNFKKSKSRPGDFDGDRVGAEKGAGWLAKLLAG</sequence>
<name>A0A4V1C644_PYROR</name>
<dbReference type="Proteomes" id="UP000294847">
    <property type="component" value="Chromosome 3"/>
</dbReference>
<keyword evidence="1" id="KW-0732">Signal</keyword>